<evidence type="ECO:0000313" key="2">
    <source>
        <dbReference type="Proteomes" id="UP000076770"/>
    </source>
</evidence>
<dbReference type="Pfam" id="PF04693">
    <property type="entry name" value="DDE_Tnp_2"/>
    <property type="match status" value="1"/>
</dbReference>
<dbReference type="PATRIC" id="fig|2287.9.peg.126"/>
<sequence length="131" mass="15287">MGDLPPGSYLADLIMGDHTITVKLLVLEYKDSRLNFYTTDLNMEDEMIEVTWKIRWEIEKLHRDVKALDMQDSSFLKRQRFHGYLLLFVMVVNAVRDLIGSLKLKSVEELLKFIENHLGGAPGLMKMFKLR</sequence>
<dbReference type="InterPro" id="IPR006783">
    <property type="entry name" value="Transposase_ISC1217"/>
</dbReference>
<accession>A0A157SX04</accession>
<gene>
    <name evidence="1" type="ORF">SSOP1_0122</name>
</gene>
<protein>
    <submittedName>
        <fullName evidence="1">Transposase ISC1217 C-terminus</fullName>
    </submittedName>
</protein>
<reference evidence="2" key="1">
    <citation type="submission" date="2016-04" db="EMBL/GenBank/DDBJ databases">
        <authorList>
            <person name="Shah S.A."/>
            <person name="Garrett R.A."/>
        </authorList>
    </citation>
    <scope>NUCLEOTIDE SEQUENCE [LARGE SCALE GENOMIC DNA]</scope>
    <source>
        <strain evidence="2">ATCC 35091 / DSM 1616 / JCM 8930 / NBRC 15331 / P1</strain>
    </source>
</reference>
<name>A0A157SX04_SACSO</name>
<dbReference type="EMBL" id="LT549890">
    <property type="protein sequence ID" value="SAI83676.1"/>
    <property type="molecule type" value="Genomic_DNA"/>
</dbReference>
<organism evidence="1 2">
    <name type="scientific">Saccharolobus solfataricus</name>
    <name type="common">Sulfolobus solfataricus</name>
    <dbReference type="NCBI Taxonomy" id="2287"/>
    <lineage>
        <taxon>Archaea</taxon>
        <taxon>Thermoproteota</taxon>
        <taxon>Thermoprotei</taxon>
        <taxon>Sulfolobales</taxon>
        <taxon>Sulfolobaceae</taxon>
        <taxon>Saccharolobus</taxon>
    </lineage>
</organism>
<dbReference type="AlphaFoldDB" id="A0A157SX04"/>
<proteinExistence type="predicted"/>
<dbReference type="Proteomes" id="UP000076770">
    <property type="component" value="Chromosome i"/>
</dbReference>
<evidence type="ECO:0000313" key="1">
    <source>
        <dbReference type="EMBL" id="SAI83676.1"/>
    </source>
</evidence>